<comment type="similarity">
    <text evidence="1">Belongs to the flavin monoamine oxidase family.</text>
</comment>
<evidence type="ECO:0000313" key="6">
    <source>
        <dbReference type="EMBL" id="RKP20632.1"/>
    </source>
</evidence>
<protein>
    <recommendedName>
        <fullName evidence="2">monoamine oxidase</fullName>
        <ecNumber evidence="2">1.4.3.4</ecNumber>
    </recommendedName>
</protein>
<gene>
    <name evidence="6" type="ORF">ROZALSC1DRAFT_27908</name>
</gene>
<evidence type="ECO:0000256" key="2">
    <source>
        <dbReference type="ARBA" id="ARBA00012804"/>
    </source>
</evidence>
<dbReference type="EMBL" id="ML005038">
    <property type="protein sequence ID" value="RKP20632.1"/>
    <property type="molecule type" value="Genomic_DNA"/>
</dbReference>
<keyword evidence="4" id="KW-1133">Transmembrane helix</keyword>
<evidence type="ECO:0000256" key="3">
    <source>
        <dbReference type="ARBA" id="ARBA00048448"/>
    </source>
</evidence>
<feature type="transmembrane region" description="Helical" evidence="4">
    <location>
        <begin position="500"/>
        <end position="518"/>
    </location>
</feature>
<evidence type="ECO:0000313" key="7">
    <source>
        <dbReference type="Proteomes" id="UP000281549"/>
    </source>
</evidence>
<dbReference type="SUPFAM" id="SSF51905">
    <property type="entry name" value="FAD/NAD(P)-binding domain"/>
    <property type="match status" value="1"/>
</dbReference>
<dbReference type="GO" id="GO:0097621">
    <property type="term" value="F:monoamine oxidase activity"/>
    <property type="evidence" value="ECO:0007669"/>
    <property type="project" value="UniProtKB-EC"/>
</dbReference>
<dbReference type="Gene3D" id="3.50.50.60">
    <property type="entry name" value="FAD/NAD(P)-binding domain"/>
    <property type="match status" value="1"/>
</dbReference>
<organism evidence="6 7">
    <name type="scientific">Rozella allomycis (strain CSF55)</name>
    <dbReference type="NCBI Taxonomy" id="988480"/>
    <lineage>
        <taxon>Eukaryota</taxon>
        <taxon>Fungi</taxon>
        <taxon>Fungi incertae sedis</taxon>
        <taxon>Cryptomycota</taxon>
        <taxon>Cryptomycota incertae sedis</taxon>
        <taxon>Rozella</taxon>
    </lineage>
</organism>
<dbReference type="Proteomes" id="UP000281549">
    <property type="component" value="Unassembled WGS sequence"/>
</dbReference>
<evidence type="ECO:0000256" key="4">
    <source>
        <dbReference type="SAM" id="Phobius"/>
    </source>
</evidence>
<dbReference type="InterPro" id="IPR050703">
    <property type="entry name" value="Flavin_MAO"/>
</dbReference>
<feature type="domain" description="Amine oxidase" evidence="5">
    <location>
        <begin position="15"/>
        <end position="449"/>
    </location>
</feature>
<keyword evidence="4" id="KW-0812">Transmembrane</keyword>
<accession>A0A4P9YN35</accession>
<sequence>MPEKNIETDVLIVGAGLFAAMELQKLDQKIFVVEAINRIGGRLLSYPVNGTGVDLGGMWIDEGHQNTLDLVTAAGLTKIPQYNEGNDIVFTKDESHYSNDSSYKFDSAEVEENILTTNYEEGITNDFKTSRDLVSHSDSRTHAMFDYFVRSSLCCEPSEISAQYLLEDVISGNRPGVGNTQYRIREGAQELCKYLQKQLNDTIKFNWTVTNIYINEKGGCHVSCIINNSTMITIKCKYVVLAIPPTAIAKIQFNPSIPSNKYQLIQKSFMGFVIKIHVIYRRAFWRKNDLSGNAHCVVSEEELNKSNALDNSNPSFAITTVVDGCDDNMKVCALVIFSCGIQARNFSSIPKDQRKPWITSALSKLFGPEAEQAIGYQEKDWSLEHTIGGGYQSLLGPGSTHLGTEKGSYYESISSSYKHIHFAGTEAAFNNRGYIEGAIESGKRLAKEINASLQHSGKPFMELPQPIIDDTLGNVSRPKIEEKKSKENKNRLNKSKSGKFWLGVAAIGAAVLTSIIIISKRK</sequence>
<dbReference type="PANTHER" id="PTHR43563">
    <property type="entry name" value="AMINE OXIDASE"/>
    <property type="match status" value="1"/>
</dbReference>
<keyword evidence="4" id="KW-0472">Membrane</keyword>
<dbReference type="SUPFAM" id="SSF54373">
    <property type="entry name" value="FAD-linked reductases, C-terminal domain"/>
    <property type="match status" value="1"/>
</dbReference>
<name>A0A4P9YN35_ROZAC</name>
<dbReference type="AlphaFoldDB" id="A0A4P9YN35"/>
<proteinExistence type="inferred from homology"/>
<reference evidence="7" key="1">
    <citation type="journal article" date="2018" name="Nat. Microbiol.">
        <title>Leveraging single-cell genomics to expand the fungal tree of life.</title>
        <authorList>
            <person name="Ahrendt S.R."/>
            <person name="Quandt C.A."/>
            <person name="Ciobanu D."/>
            <person name="Clum A."/>
            <person name="Salamov A."/>
            <person name="Andreopoulos B."/>
            <person name="Cheng J.F."/>
            <person name="Woyke T."/>
            <person name="Pelin A."/>
            <person name="Henrissat B."/>
            <person name="Reynolds N.K."/>
            <person name="Benny G.L."/>
            <person name="Smith M.E."/>
            <person name="James T.Y."/>
            <person name="Grigoriev I.V."/>
        </authorList>
    </citation>
    <scope>NUCLEOTIDE SEQUENCE [LARGE SCALE GENOMIC DNA]</scope>
    <source>
        <strain evidence="7">CSF55</strain>
    </source>
</reference>
<comment type="catalytic activity">
    <reaction evidence="3">
        <text>a secondary aliphatic amine + O2 + H2O = a primary amine + an aldehyde + H2O2</text>
        <dbReference type="Rhea" id="RHEA:26414"/>
        <dbReference type="ChEBI" id="CHEBI:15377"/>
        <dbReference type="ChEBI" id="CHEBI:15379"/>
        <dbReference type="ChEBI" id="CHEBI:16240"/>
        <dbReference type="ChEBI" id="CHEBI:17478"/>
        <dbReference type="ChEBI" id="CHEBI:58855"/>
        <dbReference type="ChEBI" id="CHEBI:65296"/>
        <dbReference type="EC" id="1.4.3.4"/>
    </reaction>
</comment>
<dbReference type="PANTHER" id="PTHR43563:SF1">
    <property type="entry name" value="AMINE OXIDASE [FLAVIN-CONTAINING] B"/>
    <property type="match status" value="1"/>
</dbReference>
<evidence type="ECO:0000259" key="5">
    <source>
        <dbReference type="Pfam" id="PF01593"/>
    </source>
</evidence>
<dbReference type="Pfam" id="PF01593">
    <property type="entry name" value="Amino_oxidase"/>
    <property type="match status" value="1"/>
</dbReference>
<dbReference type="EC" id="1.4.3.4" evidence="2"/>
<evidence type="ECO:0000256" key="1">
    <source>
        <dbReference type="ARBA" id="ARBA00005995"/>
    </source>
</evidence>
<dbReference type="InterPro" id="IPR036188">
    <property type="entry name" value="FAD/NAD-bd_sf"/>
</dbReference>
<dbReference type="InterPro" id="IPR002937">
    <property type="entry name" value="Amino_oxidase"/>
</dbReference>